<evidence type="ECO:0000313" key="5">
    <source>
        <dbReference type="Proteomes" id="UP000315215"/>
    </source>
</evidence>
<dbReference type="SUPFAM" id="SSF56784">
    <property type="entry name" value="HAD-like"/>
    <property type="match status" value="1"/>
</dbReference>
<dbReference type="Gene3D" id="3.40.50.1000">
    <property type="entry name" value="HAD superfamily/HAD-like"/>
    <property type="match status" value="1"/>
</dbReference>
<dbReference type="InterPro" id="IPR006439">
    <property type="entry name" value="HAD-SF_hydro_IA"/>
</dbReference>
<keyword evidence="1 3" id="KW-0378">Hydrolase</keyword>
<dbReference type="NCBIfam" id="TIGR01549">
    <property type="entry name" value="HAD-SF-IA-v1"/>
    <property type="match status" value="1"/>
</dbReference>
<dbReference type="GO" id="GO:0000287">
    <property type="term" value="F:magnesium ion binding"/>
    <property type="evidence" value="ECO:0007669"/>
    <property type="project" value="UniProtKB-UniRule"/>
</dbReference>
<evidence type="ECO:0000256" key="1">
    <source>
        <dbReference type="ARBA" id="ARBA00022801"/>
    </source>
</evidence>
<dbReference type="EC" id="3.6.1.1" evidence="3"/>
<dbReference type="PANTHER" id="PTHR43434">
    <property type="entry name" value="PHOSPHOGLYCOLATE PHOSPHATASE"/>
    <property type="match status" value="1"/>
</dbReference>
<dbReference type="SFLD" id="SFLDG01135">
    <property type="entry name" value="C1.5.6:_HAD__Beta-PGM__Phospha"/>
    <property type="match status" value="1"/>
</dbReference>
<keyword evidence="5" id="KW-1185">Reference proteome</keyword>
<dbReference type="AlphaFoldDB" id="A0A516KIL7"/>
<dbReference type="InterPro" id="IPR036412">
    <property type="entry name" value="HAD-like_sf"/>
</dbReference>
<dbReference type="GO" id="GO:0008967">
    <property type="term" value="F:phosphoglycolate phosphatase activity"/>
    <property type="evidence" value="ECO:0007669"/>
    <property type="project" value="TreeGrafter"/>
</dbReference>
<comment type="function">
    <text evidence="3">Hydrolyzes pyrophosphate formed during P-Ser-HPr dephosphorylation by HPrK/P. Might play a role in controlling the intracellular pyrophosphate pool.</text>
</comment>
<reference evidence="4 5" key="1">
    <citation type="submission" date="2019-07" db="EMBL/GenBank/DDBJ databases">
        <authorList>
            <person name="Li J."/>
        </authorList>
    </citation>
    <scope>NUCLEOTIDE SEQUENCE [LARGE SCALE GENOMIC DNA]</scope>
    <source>
        <strain evidence="4 5">TKL69</strain>
    </source>
</reference>
<comment type="similarity">
    <text evidence="3">Belongs to the HAD-like hydrolase superfamily. PpaX family.</text>
</comment>
<feature type="active site" description="Nucleophile" evidence="3">
    <location>
        <position position="9"/>
    </location>
</feature>
<dbReference type="GO" id="GO:0005829">
    <property type="term" value="C:cytosol"/>
    <property type="evidence" value="ECO:0007669"/>
    <property type="project" value="TreeGrafter"/>
</dbReference>
<evidence type="ECO:0000256" key="3">
    <source>
        <dbReference type="HAMAP-Rule" id="MF_01250"/>
    </source>
</evidence>
<dbReference type="FunFam" id="3.40.50.1000:FF:000022">
    <property type="entry name" value="Phosphoglycolate phosphatase"/>
    <property type="match status" value="1"/>
</dbReference>
<dbReference type="InterPro" id="IPR023733">
    <property type="entry name" value="Pyrophosphatase_Ppax"/>
</dbReference>
<evidence type="ECO:0000313" key="4">
    <source>
        <dbReference type="EMBL" id="QDP41243.1"/>
    </source>
</evidence>
<organism evidence="4 5">
    <name type="scientific">Radiobacillus deserti</name>
    <dbReference type="NCBI Taxonomy" id="2594883"/>
    <lineage>
        <taxon>Bacteria</taxon>
        <taxon>Bacillati</taxon>
        <taxon>Bacillota</taxon>
        <taxon>Bacilli</taxon>
        <taxon>Bacillales</taxon>
        <taxon>Bacillaceae</taxon>
        <taxon>Radiobacillus</taxon>
    </lineage>
</organism>
<dbReference type="HAMAP" id="MF_01250">
    <property type="entry name" value="Pyrophosphat_PpaX"/>
    <property type="match status" value="1"/>
</dbReference>
<proteinExistence type="inferred from homology"/>
<dbReference type="SFLD" id="SFLDS00003">
    <property type="entry name" value="Haloacid_Dehalogenase"/>
    <property type="match status" value="1"/>
</dbReference>
<dbReference type="GO" id="GO:0004427">
    <property type="term" value="F:inorganic diphosphate phosphatase activity"/>
    <property type="evidence" value="ECO:0007669"/>
    <property type="project" value="UniProtKB-UniRule"/>
</dbReference>
<dbReference type="Pfam" id="PF13419">
    <property type="entry name" value="HAD_2"/>
    <property type="match status" value="1"/>
</dbReference>
<dbReference type="PRINTS" id="PR00413">
    <property type="entry name" value="HADHALOGNASE"/>
</dbReference>
<name>A0A516KIL7_9BACI</name>
<dbReference type="Gene3D" id="1.10.150.240">
    <property type="entry name" value="Putative phosphatase, domain 2"/>
    <property type="match status" value="1"/>
</dbReference>
<comment type="catalytic activity">
    <reaction evidence="3">
        <text>diphosphate + H2O = 2 phosphate + H(+)</text>
        <dbReference type="Rhea" id="RHEA:24576"/>
        <dbReference type="ChEBI" id="CHEBI:15377"/>
        <dbReference type="ChEBI" id="CHEBI:15378"/>
        <dbReference type="ChEBI" id="CHEBI:33019"/>
        <dbReference type="ChEBI" id="CHEBI:43474"/>
        <dbReference type="EC" id="3.6.1.1"/>
    </reaction>
</comment>
<dbReference type="NCBIfam" id="NF009804">
    <property type="entry name" value="PRK13288.1"/>
    <property type="match status" value="1"/>
</dbReference>
<dbReference type="PANTHER" id="PTHR43434:SF26">
    <property type="entry name" value="PYROPHOSPHATASE PPAX"/>
    <property type="match status" value="1"/>
</dbReference>
<dbReference type="InterPro" id="IPR023198">
    <property type="entry name" value="PGP-like_dom2"/>
</dbReference>
<dbReference type="KEGG" id="aqt:FN924_14260"/>
<sequence>MNITTILFDLDGTLIDTNELIIASFQHTLLQHGDRAYDREEILSFIGPPLKDSFQLVNPDKVEEMFKTYREHNLANHDDYVVIYPTVANTLKQLKEKGFKLGVVTTKINATAWKGLKLTGIDSYMDVLVGLDDVQHAKPHPEPIIKALTKLGATASETIMVGDNYHDIEAGKNAGTKTAGVAWSIKGRASLEAHKPDFMLEEMKDLLQIVGA</sequence>
<dbReference type="SFLD" id="SFLDG01129">
    <property type="entry name" value="C1.5:_HAD__Beta-PGM__Phosphata"/>
    <property type="match status" value="1"/>
</dbReference>
<keyword evidence="2 3" id="KW-0460">Magnesium</keyword>
<dbReference type="InterPro" id="IPR023214">
    <property type="entry name" value="HAD_sf"/>
</dbReference>
<dbReference type="InterPro" id="IPR041492">
    <property type="entry name" value="HAD_2"/>
</dbReference>
<protein>
    <recommendedName>
        <fullName evidence="3">Pyrophosphatase PpaX</fullName>
        <ecNumber evidence="3">3.6.1.1</ecNumber>
    </recommendedName>
</protein>
<comment type="cofactor">
    <cofactor evidence="3">
        <name>Mg(2+)</name>
        <dbReference type="ChEBI" id="CHEBI:18420"/>
    </cofactor>
</comment>
<gene>
    <name evidence="3 4" type="primary">ppaX</name>
    <name evidence="4" type="ORF">FN924_14260</name>
</gene>
<dbReference type="EMBL" id="CP041666">
    <property type="protein sequence ID" value="QDP41243.1"/>
    <property type="molecule type" value="Genomic_DNA"/>
</dbReference>
<dbReference type="GO" id="GO:0006281">
    <property type="term" value="P:DNA repair"/>
    <property type="evidence" value="ECO:0007669"/>
    <property type="project" value="TreeGrafter"/>
</dbReference>
<evidence type="ECO:0000256" key="2">
    <source>
        <dbReference type="ARBA" id="ARBA00022842"/>
    </source>
</evidence>
<dbReference type="InterPro" id="IPR050155">
    <property type="entry name" value="HAD-like_hydrolase_sf"/>
</dbReference>
<dbReference type="RefSeq" id="WP_143895586.1">
    <property type="nucleotide sequence ID" value="NZ_CP041666.1"/>
</dbReference>
<dbReference type="OrthoDB" id="9807630at2"/>
<dbReference type="Proteomes" id="UP000315215">
    <property type="component" value="Chromosome"/>
</dbReference>
<dbReference type="CDD" id="cd02616">
    <property type="entry name" value="HAD_PPase"/>
    <property type="match status" value="1"/>
</dbReference>
<accession>A0A516KIL7</accession>
<dbReference type="NCBIfam" id="TIGR01509">
    <property type="entry name" value="HAD-SF-IA-v3"/>
    <property type="match status" value="1"/>
</dbReference>